<evidence type="ECO:0008006" key="4">
    <source>
        <dbReference type="Google" id="ProtNLM"/>
    </source>
</evidence>
<evidence type="ECO:0000256" key="1">
    <source>
        <dbReference type="SAM" id="SignalP"/>
    </source>
</evidence>
<name>A0A6N8F625_9GAMM</name>
<accession>A0A6N8F625</accession>
<proteinExistence type="predicted"/>
<dbReference type="EMBL" id="WOCD01000003">
    <property type="protein sequence ID" value="MUH72005.1"/>
    <property type="molecule type" value="Genomic_DNA"/>
</dbReference>
<gene>
    <name evidence="2" type="ORF">GNP35_05645</name>
</gene>
<dbReference type="OrthoDB" id="6411156at2"/>
<feature type="signal peptide" evidence="1">
    <location>
        <begin position="1"/>
        <end position="22"/>
    </location>
</feature>
<keyword evidence="3" id="KW-1185">Reference proteome</keyword>
<protein>
    <recommendedName>
        <fullName evidence="4">DUF3718 domain-containing protein</fullName>
    </recommendedName>
</protein>
<reference evidence="2 3" key="1">
    <citation type="submission" date="2019-11" db="EMBL/GenBank/DDBJ databases">
        <title>P. haliotis isolates from Z. marina roots.</title>
        <authorList>
            <person name="Cohen M."/>
            <person name="Jospin G."/>
            <person name="Eisen J.A."/>
            <person name="Coil D.A."/>
        </authorList>
    </citation>
    <scope>NUCLEOTIDE SEQUENCE [LARGE SCALE GENOMIC DNA]</scope>
    <source>
        <strain evidence="2 3">UCD-MCMsp1aY</strain>
    </source>
</reference>
<comment type="caution">
    <text evidence="2">The sequence shown here is derived from an EMBL/GenBank/DDBJ whole genome shotgun (WGS) entry which is preliminary data.</text>
</comment>
<organism evidence="2 3">
    <name type="scientific">Psychrosphaera haliotis</name>
    <dbReference type="NCBI Taxonomy" id="555083"/>
    <lineage>
        <taxon>Bacteria</taxon>
        <taxon>Pseudomonadati</taxon>
        <taxon>Pseudomonadota</taxon>
        <taxon>Gammaproteobacteria</taxon>
        <taxon>Alteromonadales</taxon>
        <taxon>Pseudoalteromonadaceae</taxon>
        <taxon>Psychrosphaera</taxon>
    </lineage>
</organism>
<dbReference type="AlphaFoldDB" id="A0A6N8F625"/>
<evidence type="ECO:0000313" key="2">
    <source>
        <dbReference type="EMBL" id="MUH72005.1"/>
    </source>
</evidence>
<feature type="chain" id="PRO_5026870739" description="DUF3718 domain-containing protein" evidence="1">
    <location>
        <begin position="23"/>
        <end position="107"/>
    </location>
</feature>
<dbReference type="Proteomes" id="UP000439994">
    <property type="component" value="Unassembled WGS sequence"/>
</dbReference>
<sequence length="107" mass="11841">MLNRCLVIFSICMLLLSATVKADNKVVLENSFKALLECMKTVPIDVNKLKGVNSSQVVLLSVLEKVNQSKASEKDLGIDYSEVYKLVEKNCPKELEVIKKLNASKPG</sequence>
<keyword evidence="1" id="KW-0732">Signal</keyword>
<evidence type="ECO:0000313" key="3">
    <source>
        <dbReference type="Proteomes" id="UP000439994"/>
    </source>
</evidence>
<dbReference type="RefSeq" id="WP_155695219.1">
    <property type="nucleotide sequence ID" value="NZ_WOCD01000003.1"/>
</dbReference>